<dbReference type="Proteomes" id="UP001066276">
    <property type="component" value="Chromosome 6"/>
</dbReference>
<dbReference type="EMBL" id="JANPWB010000010">
    <property type="protein sequence ID" value="KAJ1138116.1"/>
    <property type="molecule type" value="Genomic_DNA"/>
</dbReference>
<feature type="compositionally biased region" description="Pro residues" evidence="1">
    <location>
        <begin position="83"/>
        <end position="93"/>
    </location>
</feature>
<evidence type="ECO:0000313" key="2">
    <source>
        <dbReference type="EMBL" id="KAJ1138116.1"/>
    </source>
</evidence>
<feature type="region of interest" description="Disordered" evidence="1">
    <location>
        <begin position="66"/>
        <end position="109"/>
    </location>
</feature>
<gene>
    <name evidence="2" type="ORF">NDU88_004507</name>
</gene>
<evidence type="ECO:0000256" key="1">
    <source>
        <dbReference type="SAM" id="MobiDB-lite"/>
    </source>
</evidence>
<organism evidence="2 3">
    <name type="scientific">Pleurodeles waltl</name>
    <name type="common">Iberian ribbed newt</name>
    <dbReference type="NCBI Taxonomy" id="8319"/>
    <lineage>
        <taxon>Eukaryota</taxon>
        <taxon>Metazoa</taxon>
        <taxon>Chordata</taxon>
        <taxon>Craniata</taxon>
        <taxon>Vertebrata</taxon>
        <taxon>Euteleostomi</taxon>
        <taxon>Amphibia</taxon>
        <taxon>Batrachia</taxon>
        <taxon>Caudata</taxon>
        <taxon>Salamandroidea</taxon>
        <taxon>Salamandridae</taxon>
        <taxon>Pleurodelinae</taxon>
        <taxon>Pleurodeles</taxon>
    </lineage>
</organism>
<accession>A0AAV7QFB9</accession>
<sequence length="109" mass="12079">MKDRWTRDERESSWGTKTAHALNFLDPVVEGELVPAGTHILQTDEREIGGGLGDEIILPMSDAALLSQDRFHGQTEDHTPKPDACPPPPPHLPPRTDRSPPVLLYDVQP</sequence>
<keyword evidence="3" id="KW-1185">Reference proteome</keyword>
<feature type="compositionally biased region" description="Basic and acidic residues" evidence="1">
    <location>
        <begin position="69"/>
        <end position="81"/>
    </location>
</feature>
<proteinExistence type="predicted"/>
<comment type="caution">
    <text evidence="2">The sequence shown here is derived from an EMBL/GenBank/DDBJ whole genome shotgun (WGS) entry which is preliminary data.</text>
</comment>
<evidence type="ECO:0000313" key="3">
    <source>
        <dbReference type="Proteomes" id="UP001066276"/>
    </source>
</evidence>
<reference evidence="2" key="1">
    <citation type="journal article" date="2022" name="bioRxiv">
        <title>Sequencing and chromosome-scale assembly of the giantPleurodeles waltlgenome.</title>
        <authorList>
            <person name="Brown T."/>
            <person name="Elewa A."/>
            <person name="Iarovenko S."/>
            <person name="Subramanian E."/>
            <person name="Araus A.J."/>
            <person name="Petzold A."/>
            <person name="Susuki M."/>
            <person name="Suzuki K.-i.T."/>
            <person name="Hayashi T."/>
            <person name="Toyoda A."/>
            <person name="Oliveira C."/>
            <person name="Osipova E."/>
            <person name="Leigh N.D."/>
            <person name="Simon A."/>
            <person name="Yun M.H."/>
        </authorList>
    </citation>
    <scope>NUCLEOTIDE SEQUENCE</scope>
    <source>
        <strain evidence="2">20211129_DDA</strain>
        <tissue evidence="2">Liver</tissue>
    </source>
</reference>
<dbReference type="AlphaFoldDB" id="A0AAV7QFB9"/>
<name>A0AAV7QFB9_PLEWA</name>
<protein>
    <submittedName>
        <fullName evidence="2">Uncharacterized protein</fullName>
    </submittedName>
</protein>